<accession>M1NS35</accession>
<evidence type="ECO:0000313" key="2">
    <source>
        <dbReference type="EMBL" id="AGF74153.1"/>
    </source>
</evidence>
<feature type="compositionally biased region" description="Basic and acidic residues" evidence="1">
    <location>
        <begin position="633"/>
        <end position="644"/>
    </location>
</feature>
<feature type="region of interest" description="Disordered" evidence="1">
    <location>
        <begin position="626"/>
        <end position="645"/>
    </location>
</feature>
<dbReference type="eggNOG" id="ENOG5033RPQ">
    <property type="taxonomic scope" value="Bacteria"/>
</dbReference>
<evidence type="ECO:0000256" key="1">
    <source>
        <dbReference type="SAM" id="MobiDB-lite"/>
    </source>
</evidence>
<name>M1NS35_BARAA</name>
<evidence type="ECO:0000313" key="3">
    <source>
        <dbReference type="Proteomes" id="UP000011729"/>
    </source>
</evidence>
<reference evidence="2 3" key="1">
    <citation type="journal article" date="2013" name="PLoS Genet.">
        <title>A gene transfer agent and a dynamic repertoire of secretion systems hold the keys to the explosive radiation of the emerging pathogen Bartonella.</title>
        <authorList>
            <person name="Guy L."/>
            <person name="Nystedt B."/>
            <person name="Toft C."/>
            <person name="Zaremba-Niedzwiedzka K."/>
            <person name="Berglund E.C."/>
            <person name="Granberg F."/>
            <person name="Naslund K."/>
            <person name="Eriksson A.S."/>
            <person name="Andersson S.G."/>
        </authorList>
    </citation>
    <scope>NUCLEOTIDE SEQUENCE [LARGE SCALE GENOMIC DNA]</scope>
    <source>
        <strain evidence="2 3">Aust/NH1</strain>
    </source>
</reference>
<dbReference type="AlphaFoldDB" id="M1NS35"/>
<dbReference type="HOGENOM" id="CLU_036280_0_0_5"/>
<dbReference type="KEGG" id="baus:BAnh1_02700"/>
<organism evidence="2 3">
    <name type="scientific">Bartonella australis (strain Aust/NH1)</name>
    <dbReference type="NCBI Taxonomy" id="1094489"/>
    <lineage>
        <taxon>Bacteria</taxon>
        <taxon>Pseudomonadati</taxon>
        <taxon>Pseudomonadota</taxon>
        <taxon>Alphaproteobacteria</taxon>
        <taxon>Hyphomicrobiales</taxon>
        <taxon>Bartonellaceae</taxon>
        <taxon>Bartonella</taxon>
    </lineage>
</organism>
<dbReference type="Proteomes" id="UP000011729">
    <property type="component" value="Chromosome"/>
</dbReference>
<dbReference type="STRING" id="1094489.BAnh1_02700"/>
<dbReference type="OrthoDB" id="5313874at2"/>
<dbReference type="PATRIC" id="fig|1094489.3.peg.330"/>
<dbReference type="RefSeq" id="WP_015397662.1">
    <property type="nucleotide sequence ID" value="NC_020300.1"/>
</dbReference>
<gene>
    <name evidence="2" type="ordered locus">BAnh1_02700</name>
</gene>
<dbReference type="Pfam" id="PF07598">
    <property type="entry name" value="DUF1561"/>
    <property type="match status" value="1"/>
</dbReference>
<sequence length="659" mass="73632">MRRSEVPLVDLDGCRLTAKTNLRFLLFFFVFLLSLHSLFAAPVPTPVPQKLTDTPSDQSIRVRVSGGKEYCYAPVFVRVGGYVYIDNCSSSKVQSGRYDVFQRIGWNIKNVWLCMTAPGSVTGIDGSGSANWDYIMLRPCVINDPNQRWIVQGRALYTADGKFRVKDYGWYAYISKNAGDYYDHTLDPSMDHWVGTIATPGNMSFKTSVGWKFVTSSGFDMYYISDNGSKSDVFDLYYNPENGHIARYFPTSGLLTCMSSEQSPSEDWNWVEWRFCYDVVFKEKHRGSWDVSFLFGREGPIFDRYGNILRITQYGPNWGRPYTAKPDYVKQDTANSPKSEFVLSYDIERWNRYVMANAEEALTYCPAPGKEPSVSGPQKRVKWTLPPDFELTEEWKRRLYAIATSTDGSWVLVGMCGTCFLQTLQMIAELQEGYPGSPRTSGGYFFDTAPDTNPFISLRRRSRQLYRELQLSVIVDGVLLTQADDLVTALARSAATVTQAALPNFTWSLSAIAIGQTAIHSAIRGLLRAPAGTIWVALAFYTLPDGRRVGHAVPILRSSGGLIVIPANLPTYTTSFQDFSLELSPLIDSDAILRQIAHQEGVTYDALATVQLTGVASRPLSVTISQNNCTGEGEGRRGSGREPRSSLLNQCMSGRCTLL</sequence>
<dbReference type="EMBL" id="CP003123">
    <property type="protein sequence ID" value="AGF74153.1"/>
    <property type="molecule type" value="Genomic_DNA"/>
</dbReference>
<proteinExistence type="predicted"/>
<dbReference type="InterPro" id="IPR011455">
    <property type="entry name" value="DUF1561"/>
</dbReference>
<protein>
    <submittedName>
        <fullName evidence="2">Uncharacterized protein</fullName>
    </submittedName>
</protein>
<keyword evidence="3" id="KW-1185">Reference proteome</keyword>